<dbReference type="SUPFAM" id="SSF48452">
    <property type="entry name" value="TPR-like"/>
    <property type="match status" value="1"/>
</dbReference>
<sequence length="502" mass="57054">MKTMKYLMLGMALLLSLGSCTTKFDEYNTNPNEMDLWNIGPSGMLQQLLYSGTEVFLYRTWLLNGELIQYTFAGSGNNTYHRYVIDNSVGSSAWSNLYRQAANADHMRLLAIQRENPNYEAVALTLRTLLISNVIDIFGDAPYTEAFKGPSEGISQPKFDRQEDVYRALMADYEEANSLYDASAALENPERDLLYGGDVAKWQKFNNSLYLRLLMRLSNRDDVLGVSEKINEIFSSPARYPIFISNDDNATMYYDAVEPFVNYFGSRLETQFTTSTGRRPAEQIINMMKETGDPRISIWFRQPSGADGWKGGQSGIEAQEADLTGVANLNKTNLGEYDSPYALMKYDEVLFIQAEAMQRGWVAGDAAATYQQAIRASIEFWHGVDKTGLNITDRVIENFLANVPYDGTLKAILDQKYVALFWVGFEAWADYRRTGYPELVIGTGTFNDHILPRRLVYPTNTMETNRENYEEALARLRNVYGGDDDMKTPLWWSLEAVERGIR</sequence>
<comment type="caution">
    <text evidence="2">The sequence shown here is derived from an EMBL/GenBank/DDBJ whole genome shotgun (WGS) entry which is preliminary data.</text>
</comment>
<feature type="signal peptide" evidence="1">
    <location>
        <begin position="1"/>
        <end position="24"/>
    </location>
</feature>
<dbReference type="Proteomes" id="UP000886844">
    <property type="component" value="Unassembled WGS sequence"/>
</dbReference>
<dbReference type="AlphaFoldDB" id="A0A9D1Z033"/>
<dbReference type="PROSITE" id="PS51257">
    <property type="entry name" value="PROKAR_LIPOPROTEIN"/>
    <property type="match status" value="1"/>
</dbReference>
<dbReference type="InterPro" id="IPR011990">
    <property type="entry name" value="TPR-like_helical_dom_sf"/>
</dbReference>
<keyword evidence="1" id="KW-0732">Signal</keyword>
<accession>A0A9D1Z033</accession>
<keyword evidence="2" id="KW-0449">Lipoprotein</keyword>
<dbReference type="InterPro" id="IPR041662">
    <property type="entry name" value="SusD-like_2"/>
</dbReference>
<organism evidence="2 3">
    <name type="scientific">Candidatus Alistipes intestinigallinarum</name>
    <dbReference type="NCBI Taxonomy" id="2838440"/>
    <lineage>
        <taxon>Bacteria</taxon>
        <taxon>Pseudomonadati</taxon>
        <taxon>Bacteroidota</taxon>
        <taxon>Bacteroidia</taxon>
        <taxon>Bacteroidales</taxon>
        <taxon>Rikenellaceae</taxon>
        <taxon>Alistipes</taxon>
    </lineage>
</organism>
<name>A0A9D1Z033_9BACT</name>
<dbReference type="Gene3D" id="1.25.40.390">
    <property type="match status" value="1"/>
</dbReference>
<evidence type="ECO:0000256" key="1">
    <source>
        <dbReference type="SAM" id="SignalP"/>
    </source>
</evidence>
<feature type="chain" id="PRO_5039654145" evidence="1">
    <location>
        <begin position="25"/>
        <end position="502"/>
    </location>
</feature>
<protein>
    <submittedName>
        <fullName evidence="2">SusD/RagB family nutrient-binding outer membrane lipoprotein</fullName>
    </submittedName>
</protein>
<gene>
    <name evidence="2" type="ORF">H9828_03310</name>
</gene>
<proteinExistence type="predicted"/>
<reference evidence="2" key="2">
    <citation type="submission" date="2021-04" db="EMBL/GenBank/DDBJ databases">
        <authorList>
            <person name="Gilroy R."/>
        </authorList>
    </citation>
    <scope>NUCLEOTIDE SEQUENCE</scope>
    <source>
        <strain evidence="2">5134</strain>
    </source>
</reference>
<dbReference type="EMBL" id="DXDA01000027">
    <property type="protein sequence ID" value="HIY68428.1"/>
    <property type="molecule type" value="Genomic_DNA"/>
</dbReference>
<evidence type="ECO:0000313" key="2">
    <source>
        <dbReference type="EMBL" id="HIY68428.1"/>
    </source>
</evidence>
<dbReference type="Pfam" id="PF12771">
    <property type="entry name" value="SusD-like_2"/>
    <property type="match status" value="1"/>
</dbReference>
<evidence type="ECO:0000313" key="3">
    <source>
        <dbReference type="Proteomes" id="UP000886844"/>
    </source>
</evidence>
<reference evidence="2" key="1">
    <citation type="journal article" date="2021" name="PeerJ">
        <title>Extensive microbial diversity within the chicken gut microbiome revealed by metagenomics and culture.</title>
        <authorList>
            <person name="Gilroy R."/>
            <person name="Ravi A."/>
            <person name="Getino M."/>
            <person name="Pursley I."/>
            <person name="Horton D.L."/>
            <person name="Alikhan N.F."/>
            <person name="Baker D."/>
            <person name="Gharbi K."/>
            <person name="Hall N."/>
            <person name="Watson M."/>
            <person name="Adriaenssens E.M."/>
            <person name="Foster-Nyarko E."/>
            <person name="Jarju S."/>
            <person name="Secka A."/>
            <person name="Antonio M."/>
            <person name="Oren A."/>
            <person name="Chaudhuri R.R."/>
            <person name="La Ragione R."/>
            <person name="Hildebrand F."/>
            <person name="Pallen M.J."/>
        </authorList>
    </citation>
    <scope>NUCLEOTIDE SEQUENCE</scope>
    <source>
        <strain evidence="2">5134</strain>
    </source>
</reference>